<dbReference type="EMBL" id="CM012452">
    <property type="protein sequence ID" value="RVE63242.1"/>
    <property type="molecule type" value="Genomic_DNA"/>
</dbReference>
<evidence type="ECO:0000313" key="1">
    <source>
        <dbReference type="EMBL" id="RVE63242.1"/>
    </source>
</evidence>
<name>A0A3S2MAH1_ORYJA</name>
<protein>
    <submittedName>
        <fullName evidence="1">Uncharacterized protein</fullName>
    </submittedName>
</protein>
<keyword evidence="2" id="KW-1185">Reference proteome</keyword>
<proteinExistence type="predicted"/>
<evidence type="ECO:0000313" key="2">
    <source>
        <dbReference type="Proteomes" id="UP000283210"/>
    </source>
</evidence>
<dbReference type="AlphaFoldDB" id="A0A3S2MAH1"/>
<gene>
    <name evidence="1" type="ORF">OJAV_G00165660</name>
</gene>
<dbReference type="Proteomes" id="UP000283210">
    <property type="component" value="Chromosome 16"/>
</dbReference>
<accession>A0A3S2MAH1</accession>
<sequence length="152" mass="16278">MDCPRTQRVVPLHTTRDPRVLNCCLCSHFRRGDGADEISITASLSSSLSTAPPSSTVPLPEVSGDSWPCSVAPPFTWRLEERGRKREAPAHYQHVPRGPQPARLAAPPAAQYSCGTRPRPAGISGRGACESSALLVKPSDCSSTVTKPACWC</sequence>
<organism evidence="1 2">
    <name type="scientific">Oryzias javanicus</name>
    <name type="common">Javanese ricefish</name>
    <name type="synonym">Aplocheilus javanicus</name>
    <dbReference type="NCBI Taxonomy" id="123683"/>
    <lineage>
        <taxon>Eukaryota</taxon>
        <taxon>Metazoa</taxon>
        <taxon>Chordata</taxon>
        <taxon>Craniata</taxon>
        <taxon>Vertebrata</taxon>
        <taxon>Euteleostomi</taxon>
        <taxon>Actinopterygii</taxon>
        <taxon>Neopterygii</taxon>
        <taxon>Teleostei</taxon>
        <taxon>Neoteleostei</taxon>
        <taxon>Acanthomorphata</taxon>
        <taxon>Ovalentaria</taxon>
        <taxon>Atherinomorphae</taxon>
        <taxon>Beloniformes</taxon>
        <taxon>Adrianichthyidae</taxon>
        <taxon>Oryziinae</taxon>
        <taxon>Oryzias</taxon>
    </lineage>
</organism>
<reference evidence="1 2" key="1">
    <citation type="submission" date="2018-11" db="EMBL/GenBank/DDBJ databases">
        <authorList>
            <person name="Lopez-Roques C."/>
            <person name="Donnadieu C."/>
            <person name="Bouchez O."/>
            <person name="Klopp C."/>
            <person name="Cabau C."/>
            <person name="Zahm M."/>
        </authorList>
    </citation>
    <scope>NUCLEOTIDE SEQUENCE [LARGE SCALE GENOMIC DNA]</scope>
    <source>
        <strain evidence="1">RS831</strain>
        <tissue evidence="1">Whole body</tissue>
    </source>
</reference>
<reference evidence="1 2" key="2">
    <citation type="submission" date="2019-01" db="EMBL/GenBank/DDBJ databases">
        <title>A chromosome length genome reference of the Java medaka (oryzias javanicus).</title>
        <authorList>
            <person name="Herpin A."/>
            <person name="Takehana Y."/>
            <person name="Naruse K."/>
            <person name="Ansai S."/>
            <person name="Kawaguchi M."/>
        </authorList>
    </citation>
    <scope>NUCLEOTIDE SEQUENCE [LARGE SCALE GENOMIC DNA]</scope>
    <source>
        <strain evidence="1">RS831</strain>
        <tissue evidence="1">Whole body</tissue>
    </source>
</reference>